<evidence type="ECO:0000256" key="3">
    <source>
        <dbReference type="ARBA" id="ARBA00022806"/>
    </source>
</evidence>
<protein>
    <recommendedName>
        <fullName evidence="5">UvrD-like helicase C-terminal domain-containing protein</fullName>
    </recommendedName>
</protein>
<gene>
    <name evidence="6" type="ORF">GFL91_28305</name>
</gene>
<keyword evidence="3" id="KW-0347">Helicase</keyword>
<evidence type="ECO:0000313" key="6">
    <source>
        <dbReference type="EMBL" id="NKM48787.1"/>
    </source>
</evidence>
<comment type="caution">
    <text evidence="6">The sequence shown here is derived from an EMBL/GenBank/DDBJ whole genome shotgun (WGS) entry which is preliminary data.</text>
</comment>
<dbReference type="SUPFAM" id="SSF52540">
    <property type="entry name" value="P-loop containing nucleoside triphosphate hydrolases"/>
    <property type="match status" value="1"/>
</dbReference>
<reference evidence="6" key="1">
    <citation type="submission" date="2019-10" db="EMBL/GenBank/DDBJ databases">
        <title>Rhizobium leguminosarum symbiovar viciae collection.</title>
        <authorList>
            <person name="Boivin S."/>
            <person name="Lepetit M."/>
        </authorList>
    </citation>
    <scope>NUCLEOTIDE SEQUENCE</scope>
    <source>
        <strain evidence="6">L143</strain>
    </source>
</reference>
<evidence type="ECO:0000313" key="7">
    <source>
        <dbReference type="Proteomes" id="UP000662259"/>
    </source>
</evidence>
<dbReference type="Gene3D" id="3.30.160.800">
    <property type="match status" value="1"/>
</dbReference>
<keyword evidence="2" id="KW-0378">Hydrolase</keyword>
<dbReference type="GO" id="GO:0016787">
    <property type="term" value="F:hydrolase activity"/>
    <property type="evidence" value="ECO:0007669"/>
    <property type="project" value="UniProtKB-KW"/>
</dbReference>
<evidence type="ECO:0000256" key="2">
    <source>
        <dbReference type="ARBA" id="ARBA00022801"/>
    </source>
</evidence>
<evidence type="ECO:0000259" key="5">
    <source>
        <dbReference type="Pfam" id="PF13361"/>
    </source>
</evidence>
<proteinExistence type="predicted"/>
<dbReference type="EMBL" id="WIEZ01000018">
    <property type="protein sequence ID" value="NKM48787.1"/>
    <property type="molecule type" value="Genomic_DNA"/>
</dbReference>
<dbReference type="GO" id="GO:0005524">
    <property type="term" value="F:ATP binding"/>
    <property type="evidence" value="ECO:0007669"/>
    <property type="project" value="UniProtKB-KW"/>
</dbReference>
<dbReference type="InterPro" id="IPR014017">
    <property type="entry name" value="DNA_helicase_UvrD-like_C"/>
</dbReference>
<feature type="domain" description="UvrD-like helicase C-terminal" evidence="5">
    <location>
        <begin position="2"/>
        <end position="42"/>
    </location>
</feature>
<dbReference type="AlphaFoldDB" id="A0A8I2GYL9"/>
<keyword evidence="4" id="KW-0067">ATP-binding</keyword>
<name>A0A8I2GYL9_RHILV</name>
<dbReference type="RefSeq" id="WP_130804304.1">
    <property type="nucleotide sequence ID" value="NZ_WIEZ01000018.1"/>
</dbReference>
<dbReference type="Proteomes" id="UP000662259">
    <property type="component" value="Unassembled WGS sequence"/>
</dbReference>
<evidence type="ECO:0000256" key="4">
    <source>
        <dbReference type="ARBA" id="ARBA00022840"/>
    </source>
</evidence>
<keyword evidence="1" id="KW-0547">Nucleotide-binding</keyword>
<organism evidence="6 7">
    <name type="scientific">Rhizobium leguminosarum bv. viciae</name>
    <dbReference type="NCBI Taxonomy" id="387"/>
    <lineage>
        <taxon>Bacteria</taxon>
        <taxon>Pseudomonadati</taxon>
        <taxon>Pseudomonadota</taxon>
        <taxon>Alphaproteobacteria</taxon>
        <taxon>Hyphomicrobiales</taxon>
        <taxon>Rhizobiaceae</taxon>
        <taxon>Rhizobium/Agrobacterium group</taxon>
        <taxon>Rhizobium</taxon>
    </lineage>
</organism>
<accession>A0A8I2GYL9</accession>
<dbReference type="InterPro" id="IPR027417">
    <property type="entry name" value="P-loop_NTPase"/>
</dbReference>
<evidence type="ECO:0000256" key="1">
    <source>
        <dbReference type="ARBA" id="ARBA00022741"/>
    </source>
</evidence>
<dbReference type="Pfam" id="PF13361">
    <property type="entry name" value="UvrD_C"/>
    <property type="match status" value="1"/>
</dbReference>
<sequence>MIGLGEGSMPHFKARTPEAVDAERRQFYVAVTRAERLLMYVYDRDRFGNPPSRFLGEDGVGGV</sequence>
<dbReference type="GO" id="GO:0004386">
    <property type="term" value="F:helicase activity"/>
    <property type="evidence" value="ECO:0007669"/>
    <property type="project" value="UniProtKB-KW"/>
</dbReference>